<dbReference type="OrthoDB" id="14911at2759"/>
<dbReference type="GO" id="GO:0046872">
    <property type="term" value="F:metal ion binding"/>
    <property type="evidence" value="ECO:0007669"/>
    <property type="project" value="UniProtKB-KW"/>
</dbReference>
<keyword evidence="8" id="KW-0443">Lipid metabolism</keyword>
<evidence type="ECO:0000256" key="7">
    <source>
        <dbReference type="ARBA" id="ARBA00022963"/>
    </source>
</evidence>
<dbReference type="Pfam" id="PF00614">
    <property type="entry name" value="PLDc"/>
    <property type="match status" value="1"/>
</dbReference>
<feature type="domain" description="PLD phosphodiesterase" evidence="9">
    <location>
        <begin position="115"/>
        <end position="142"/>
    </location>
</feature>
<dbReference type="InterPro" id="IPR001736">
    <property type="entry name" value="PLipase_D/transphosphatidylase"/>
</dbReference>
<dbReference type="PANTHER" id="PTHR18896:SF60">
    <property type="entry name" value="PHOSPHOLIPASE D"/>
    <property type="match status" value="1"/>
</dbReference>
<comment type="caution">
    <text evidence="10">The sequence shown here is derived from an EMBL/GenBank/DDBJ whole genome shotgun (WGS) entry which is preliminary data.</text>
</comment>
<evidence type="ECO:0000256" key="8">
    <source>
        <dbReference type="ARBA" id="ARBA00023098"/>
    </source>
</evidence>
<protein>
    <recommendedName>
        <fullName evidence="2">phospholipase D</fullName>
        <ecNumber evidence="2">3.1.4.4</ecNumber>
    </recommendedName>
</protein>
<evidence type="ECO:0000256" key="2">
    <source>
        <dbReference type="ARBA" id="ARBA00012027"/>
    </source>
</evidence>
<dbReference type="GO" id="GO:0009395">
    <property type="term" value="P:phospholipid catabolic process"/>
    <property type="evidence" value="ECO:0007669"/>
    <property type="project" value="TreeGrafter"/>
</dbReference>
<dbReference type="InterPro" id="IPR024632">
    <property type="entry name" value="PLipase_D_C"/>
</dbReference>
<evidence type="ECO:0000256" key="3">
    <source>
        <dbReference type="ARBA" id="ARBA00022723"/>
    </source>
</evidence>
<dbReference type="Gene3D" id="3.30.870.10">
    <property type="entry name" value="Endonuclease Chain A"/>
    <property type="match status" value="1"/>
</dbReference>
<feature type="non-terminal residue" evidence="10">
    <location>
        <position position="274"/>
    </location>
</feature>
<dbReference type="Pfam" id="PF12357">
    <property type="entry name" value="PLD_C"/>
    <property type="match status" value="1"/>
</dbReference>
<keyword evidence="3" id="KW-0479">Metal-binding</keyword>
<proteinExistence type="predicted"/>
<dbReference type="InterPro" id="IPR015679">
    <property type="entry name" value="PLipase_D_fam"/>
</dbReference>
<keyword evidence="5" id="KW-0378">Hydrolase</keyword>
<dbReference type="Proteomes" id="UP000652761">
    <property type="component" value="Unassembled WGS sequence"/>
</dbReference>
<reference evidence="10" key="1">
    <citation type="submission" date="2017-07" db="EMBL/GenBank/DDBJ databases">
        <title>Taro Niue Genome Assembly and Annotation.</title>
        <authorList>
            <person name="Atibalentja N."/>
            <person name="Keating K."/>
            <person name="Fields C.J."/>
        </authorList>
    </citation>
    <scope>NUCLEOTIDE SEQUENCE</scope>
    <source>
        <strain evidence="10">Niue_2</strain>
        <tissue evidence="10">Leaf</tissue>
    </source>
</reference>
<dbReference type="EMBL" id="NMUH01004344">
    <property type="protein sequence ID" value="MQM09315.1"/>
    <property type="molecule type" value="Genomic_DNA"/>
</dbReference>
<evidence type="ECO:0000313" key="10">
    <source>
        <dbReference type="EMBL" id="MQM09315.1"/>
    </source>
</evidence>
<gene>
    <name evidence="10" type="ORF">Taro_042186</name>
</gene>
<dbReference type="EC" id="3.1.4.4" evidence="2"/>
<evidence type="ECO:0000256" key="4">
    <source>
        <dbReference type="ARBA" id="ARBA00022737"/>
    </source>
</evidence>
<evidence type="ECO:0000259" key="9">
    <source>
        <dbReference type="PROSITE" id="PS50035"/>
    </source>
</evidence>
<comment type="catalytic activity">
    <reaction evidence="1">
        <text>a 1,2-diacyl-sn-glycero-3-phosphocholine + H2O = a 1,2-diacyl-sn-glycero-3-phosphate + choline + H(+)</text>
        <dbReference type="Rhea" id="RHEA:14445"/>
        <dbReference type="ChEBI" id="CHEBI:15354"/>
        <dbReference type="ChEBI" id="CHEBI:15377"/>
        <dbReference type="ChEBI" id="CHEBI:15378"/>
        <dbReference type="ChEBI" id="CHEBI:57643"/>
        <dbReference type="ChEBI" id="CHEBI:58608"/>
        <dbReference type="EC" id="3.1.4.4"/>
    </reaction>
</comment>
<dbReference type="GO" id="GO:0004630">
    <property type="term" value="F:phospholipase D activity"/>
    <property type="evidence" value="ECO:0007669"/>
    <property type="project" value="UniProtKB-EC"/>
</dbReference>
<evidence type="ECO:0000256" key="1">
    <source>
        <dbReference type="ARBA" id="ARBA00000798"/>
    </source>
</evidence>
<evidence type="ECO:0000256" key="5">
    <source>
        <dbReference type="ARBA" id="ARBA00022801"/>
    </source>
</evidence>
<dbReference type="SUPFAM" id="SSF56024">
    <property type="entry name" value="Phospholipase D/nuclease"/>
    <property type="match status" value="1"/>
</dbReference>
<dbReference type="PANTHER" id="PTHR18896">
    <property type="entry name" value="PHOSPHOLIPASE D"/>
    <property type="match status" value="1"/>
</dbReference>
<organism evidence="10 11">
    <name type="scientific">Colocasia esculenta</name>
    <name type="common">Wild taro</name>
    <name type="synonym">Arum esculentum</name>
    <dbReference type="NCBI Taxonomy" id="4460"/>
    <lineage>
        <taxon>Eukaryota</taxon>
        <taxon>Viridiplantae</taxon>
        <taxon>Streptophyta</taxon>
        <taxon>Embryophyta</taxon>
        <taxon>Tracheophyta</taxon>
        <taxon>Spermatophyta</taxon>
        <taxon>Magnoliopsida</taxon>
        <taxon>Liliopsida</taxon>
        <taxon>Araceae</taxon>
        <taxon>Aroideae</taxon>
        <taxon>Colocasieae</taxon>
        <taxon>Colocasia</taxon>
    </lineage>
</organism>
<keyword evidence="7" id="KW-0442">Lipid degradation</keyword>
<keyword evidence="4" id="KW-0677">Repeat</keyword>
<dbReference type="PROSITE" id="PS50035">
    <property type="entry name" value="PLD"/>
    <property type="match status" value="1"/>
</dbReference>
<keyword evidence="6" id="KW-0106">Calcium</keyword>
<name>A0A843WXW8_COLES</name>
<evidence type="ECO:0000313" key="11">
    <source>
        <dbReference type="Proteomes" id="UP000652761"/>
    </source>
</evidence>
<accession>A0A843WXW8</accession>
<dbReference type="AlphaFoldDB" id="A0A843WXW8"/>
<keyword evidence="11" id="KW-1185">Reference proteome</keyword>
<dbReference type="GO" id="GO:0005886">
    <property type="term" value="C:plasma membrane"/>
    <property type="evidence" value="ECO:0007669"/>
    <property type="project" value="TreeGrafter"/>
</dbReference>
<dbReference type="SMART" id="SM00155">
    <property type="entry name" value="PLDc"/>
    <property type="match status" value="1"/>
</dbReference>
<sequence>EEGIEVGALGGLGLVKVIDIVADKPGHGGGKTRLAGTGRAVEEVPLLPYVAQGQTMQMMYKVIGQELESMNSNQHPQDYLNFYCLGSLELEDTSDANNQDSEKNASALSQSSRRFMIYVHSKGMIVDDDYVILGSANINQRSLDGSRDTEIAMGAYQPHHTWAEKKRYPHGQVHGYRMSLWAEHLGIVRNCFEEPHTLECVSSVNEIAEKNWKIYMSGEMKPLQGHLLKYPVKVEANGKVGPLPDCEEFPDVGVLEFLTKIDATVTVLNYATLI</sequence>
<evidence type="ECO:0000256" key="6">
    <source>
        <dbReference type="ARBA" id="ARBA00022837"/>
    </source>
</evidence>